<dbReference type="InterPro" id="IPR050091">
    <property type="entry name" value="PKS_NRPS_Biosynth_Enz"/>
</dbReference>
<dbReference type="PROSITE" id="PS00012">
    <property type="entry name" value="PHOSPHOPANTETHEINE"/>
    <property type="match status" value="2"/>
</dbReference>
<dbReference type="SMART" id="SM00827">
    <property type="entry name" value="PKS_AT"/>
    <property type="match status" value="1"/>
</dbReference>
<evidence type="ECO:0000259" key="9">
    <source>
        <dbReference type="PROSITE" id="PS52019"/>
    </source>
</evidence>
<dbReference type="Gene3D" id="3.40.50.1820">
    <property type="entry name" value="alpha/beta hydrolase"/>
    <property type="match status" value="1"/>
</dbReference>
<feature type="active site" description="Proton acceptor; for dehydratase activity" evidence="5">
    <location>
        <position position="1331"/>
    </location>
</feature>
<evidence type="ECO:0000256" key="1">
    <source>
        <dbReference type="ARBA" id="ARBA00001957"/>
    </source>
</evidence>
<keyword evidence="11" id="KW-1185">Reference proteome</keyword>
<feature type="region of interest" description="N-terminal hotdog fold" evidence="5">
    <location>
        <begin position="1299"/>
        <end position="1432"/>
    </location>
</feature>
<dbReference type="NCBIfam" id="TIGR04532">
    <property type="entry name" value="PT_fungal_PKS"/>
    <property type="match status" value="1"/>
</dbReference>
<dbReference type="InterPro" id="IPR036736">
    <property type="entry name" value="ACP-like_sf"/>
</dbReference>
<accession>A0A6A6HGD5</accession>
<dbReference type="Pfam" id="PF22621">
    <property type="entry name" value="CurL-like_PKS_C"/>
    <property type="match status" value="1"/>
</dbReference>
<dbReference type="Pfam" id="PF14765">
    <property type="entry name" value="PS-DH"/>
    <property type="match status" value="1"/>
</dbReference>
<dbReference type="Gene3D" id="1.10.1200.10">
    <property type="entry name" value="ACP-like"/>
    <property type="match status" value="2"/>
</dbReference>
<dbReference type="CDD" id="cd00833">
    <property type="entry name" value="PKS"/>
    <property type="match status" value="1"/>
</dbReference>
<dbReference type="PROSITE" id="PS50075">
    <property type="entry name" value="CARRIER"/>
    <property type="match status" value="2"/>
</dbReference>
<dbReference type="SUPFAM" id="SSF52151">
    <property type="entry name" value="FabD/lysophospholipase-like"/>
    <property type="match status" value="1"/>
</dbReference>
<organism evidence="10 11">
    <name type="scientific">Viridothelium virens</name>
    <name type="common">Speckled blister lichen</name>
    <name type="synonym">Trypethelium virens</name>
    <dbReference type="NCBI Taxonomy" id="1048519"/>
    <lineage>
        <taxon>Eukaryota</taxon>
        <taxon>Fungi</taxon>
        <taxon>Dikarya</taxon>
        <taxon>Ascomycota</taxon>
        <taxon>Pezizomycotina</taxon>
        <taxon>Dothideomycetes</taxon>
        <taxon>Dothideomycetes incertae sedis</taxon>
        <taxon>Trypetheliales</taxon>
        <taxon>Trypetheliaceae</taxon>
        <taxon>Viridothelium</taxon>
    </lineage>
</organism>
<dbReference type="SMART" id="SM01294">
    <property type="entry name" value="PKS_PP_betabranch"/>
    <property type="match status" value="1"/>
</dbReference>
<dbReference type="InterPro" id="IPR029058">
    <property type="entry name" value="AB_hydrolase_fold"/>
</dbReference>
<dbReference type="GO" id="GO:0031177">
    <property type="term" value="F:phosphopantetheine binding"/>
    <property type="evidence" value="ECO:0007669"/>
    <property type="project" value="InterPro"/>
</dbReference>
<dbReference type="InterPro" id="IPR001031">
    <property type="entry name" value="Thioesterase"/>
</dbReference>
<dbReference type="Pfam" id="PF00975">
    <property type="entry name" value="Thioesterase"/>
    <property type="match status" value="1"/>
</dbReference>
<gene>
    <name evidence="10" type="ORF">EV356DRAFT_442217</name>
</gene>
<dbReference type="Pfam" id="PF00109">
    <property type="entry name" value="ketoacyl-synt"/>
    <property type="match status" value="1"/>
</dbReference>
<dbReference type="SUPFAM" id="SSF47336">
    <property type="entry name" value="ACP-like"/>
    <property type="match status" value="2"/>
</dbReference>
<dbReference type="FunFam" id="3.40.50.1820:FF:000116">
    <property type="entry name" value="Sterigmatocystin biosynthesis polyketide synthase"/>
    <property type="match status" value="1"/>
</dbReference>
<dbReference type="InterPro" id="IPR014030">
    <property type="entry name" value="Ketoacyl_synth_N"/>
</dbReference>
<dbReference type="Pfam" id="PF16073">
    <property type="entry name" value="SAT"/>
    <property type="match status" value="1"/>
</dbReference>
<dbReference type="GO" id="GO:0044550">
    <property type="term" value="P:secondary metabolite biosynthetic process"/>
    <property type="evidence" value="ECO:0007669"/>
    <property type="project" value="TreeGrafter"/>
</dbReference>
<feature type="region of interest" description="Disordered" evidence="6">
    <location>
        <begin position="1836"/>
        <end position="1870"/>
    </location>
</feature>
<dbReference type="PANTHER" id="PTHR43775">
    <property type="entry name" value="FATTY ACID SYNTHASE"/>
    <property type="match status" value="1"/>
</dbReference>
<dbReference type="PROSITE" id="PS00606">
    <property type="entry name" value="KS3_1"/>
    <property type="match status" value="1"/>
</dbReference>
<dbReference type="Pfam" id="PF02801">
    <property type="entry name" value="Ketoacyl-synt_C"/>
    <property type="match status" value="1"/>
</dbReference>
<feature type="compositionally biased region" description="Polar residues" evidence="6">
    <location>
        <begin position="1730"/>
        <end position="1746"/>
    </location>
</feature>
<dbReference type="InterPro" id="IPR006162">
    <property type="entry name" value="Ppantetheine_attach_site"/>
</dbReference>
<dbReference type="SMART" id="SM00825">
    <property type="entry name" value="PKS_KS"/>
    <property type="match status" value="1"/>
</dbReference>
<dbReference type="InterPro" id="IPR018201">
    <property type="entry name" value="Ketoacyl_synth_AS"/>
</dbReference>
<dbReference type="InterPro" id="IPR016036">
    <property type="entry name" value="Malonyl_transacylase_ACP-bd"/>
</dbReference>
<dbReference type="PROSITE" id="PS52004">
    <property type="entry name" value="KS3_2"/>
    <property type="match status" value="1"/>
</dbReference>
<dbReference type="InterPro" id="IPR049900">
    <property type="entry name" value="PKS_mFAS_DH"/>
</dbReference>
<dbReference type="SUPFAM" id="SSF53901">
    <property type="entry name" value="Thiolase-like"/>
    <property type="match status" value="1"/>
</dbReference>
<dbReference type="InterPro" id="IPR014031">
    <property type="entry name" value="Ketoacyl_synth_C"/>
</dbReference>
<evidence type="ECO:0000313" key="11">
    <source>
        <dbReference type="Proteomes" id="UP000800092"/>
    </source>
</evidence>
<feature type="region of interest" description="Disordered" evidence="6">
    <location>
        <begin position="1728"/>
        <end position="1762"/>
    </location>
</feature>
<dbReference type="InterPro" id="IPR032088">
    <property type="entry name" value="SAT"/>
</dbReference>
<evidence type="ECO:0000256" key="3">
    <source>
        <dbReference type="ARBA" id="ARBA00022553"/>
    </source>
</evidence>
<dbReference type="InterPro" id="IPR049551">
    <property type="entry name" value="PKS_DH_C"/>
</dbReference>
<dbReference type="Gene3D" id="3.40.366.10">
    <property type="entry name" value="Malonyl-Coenzyme A Acyl Carrier Protein, domain 2"/>
    <property type="match status" value="2"/>
</dbReference>
<dbReference type="InterPro" id="IPR020806">
    <property type="entry name" value="PKS_PP-bd"/>
</dbReference>
<dbReference type="SUPFAM" id="SSF53474">
    <property type="entry name" value="alpha/beta-Hydrolases"/>
    <property type="match status" value="1"/>
</dbReference>
<dbReference type="Proteomes" id="UP000800092">
    <property type="component" value="Unassembled WGS sequence"/>
</dbReference>
<sequence>MPPNREIIVFGDLTYSFQRDLQQLLHIKDNAHLADFFSRASFALRREFALLSQQEQEWLPRFTNLVDLLENVDGTKGAPALRFSLLCLYQIGRFIGHFGKPITAYPTPESTLLLGLCTGSFAAAAISTSQTTAELVPAGVEAVIHAFRTALYSFKLQQDLDQSSSVTPQSWSLLVSLSEQHAAELIEHVVTEKGMPKRHHPFISAVSPSNVTISGPPGSLEDLLSSMTPKAHFLPSIETPFHAPHLYGPGDVEEVLGDLVNQTLQSYKLRIPVLSPASGTLIKESSFRALLRQAVHDALCEQIRWDNILSACVDQISGNEVCQECTIMPCASNAATLLSTTLSSINGKTMSISNALNGSIENIQPSVNTGRFGDSKIAVVGFSGRFPDAASNEEFWQLLRSGKDTHSTIPKDRFDWEAHFDSTGAKKNTSRVKYGCFINEPGMFDARFFRLSPREAEDTDPAQRLALMTTYEALEMAGFVPDRTPSSQRDRVGVFFGTTSDDWREVNSGQDVGTYFIPGGNRAFVPGRITFFFRFSGPSISVDTACSSSFAALHTACQSLWQGGCDTAIAGGTNVLTNPDNFAGLDRGHFLSTTGNCNPFDDDASGYCRADAVASLVLKRLEDAEADNDPIFGVIAGVNTNHCGQTVSITRPHEGDQLSLFKRILRQSNTNPIDVNYVEMHGTGTQAGDAAEMSSVLTAMVPGCERMPGHPLHLGAVKANVGHAESASGVSAMIKVLMMMQHNEIPPHVGIKNRINKNYPLNLAERNVNIAFKPTPWRRADYPGRKRISFLNNFSAAGGNTAVLLEDAPERQEYDLGSDVRTLHPVVVSANSSTSLKASVTSLLRYLDENPDTSLPALSYTTTARRSHHKFRVSLASTDVGELKSTLQRRLENDEIASAIPAGKKLPRVAFAFTGQGTLYVGLGKELYETISSFRQDILRFDRIAQQHGFLSYLPLITSDPNEFNVEDVDTVRAHIALVCVQMALYRLWVSWGIVPSLAIGHSLGEYAALYAAGVLNASDTIYLVGSRAELLTLHCTKGSHSMLAVKAPPSAVKRTISLTSCDIACANSPTNTVIAGSSHEIDRVSGTLREEGLECVPLSIPYAFHSAQVESWSQRYEGVASKIKYHAPTVPYISPLLERTVLVDEAGVLNGTYLTQACRATVNFSGAIEAARDAGAVNGETSWLEIGSHPACSTFIKHILGSQTITLPSLRQGTDPWRTLVPTIQTFYLSGLEIHWDEYHRNFPTAHQVLSLPSYKWELKNYWIMYRGNFCLSKGDEPVPTQKITGATPASYLSSSVHRVLEECHESDKSTLLTESDIHDPRLYSIFEGHKVNGAILCPSSLYADMALTVVRYMLRANDMPADDIGLNCAEMRTERSLIASPDSKSQLLRVSASADWARGIVSIAFFSASTDSRKIADHATCTVKVTQAPAALWLQEWKRLAHLICGRISSLQKSVDDGHSHKLKRGLAYKLFSSLVDYGNSYQGMQEVVLNTEGLEATARVVFQVGDEGFSWNPCWIDSLGHLAGFIMNGNDNIHSKDDVFINHGWGAMRCAKAFEHGKVYQTYNKMEPEDEKSSMYVGDTYILENGAIVAIFEGVKFQRIPRSVLNRMLPPTARPNVAAVQQRPVKAQSMSMPEPKTPLPKQRIAAAPVQNTLITRLKAVISEQAGIDIAELDLDTPFADFGIDSLLSLTVSNRLQDELGLNLSSSAFVEFPTLHDMIGHVAPFESVSPSTSGIPTGTLTPSPRSDEDDFEGDDTDATSVDEEPDVIATVREIIAEQVGVGVEELNMSTDLSELGIDSLSSLTIIGKLNEIGIEAPSSLLVEKSTLQEIGEILLPKTTPSKPQASDRPAVQQDRTQNDSAPIEQDRMPDYPTLAALDGPPYATSVRLQGSSKNPEKTLFLFPDGAGSATSYTSLPTISSTIVVFGLNCPWMKTPQDLRCSLPQYVLKFIKEIRRRQPIGPYYFGGWSAGGILAYEAAQQLLREGQTTAKLILLDSPDPIGIQSPPQRMYDFLESMDMFGLDGREPPSWLRPHFAAFITMLDQYCPVPFSAKTSSTTHLIYARDGLCKNPGDPRPEVRPDDPREMHWLLNNRTDFSGGGWRDLVGPQNLRVSVVDNANHYTMLAKDNSARAVAKIIADCLSI</sequence>
<dbReference type="InterPro" id="IPR016039">
    <property type="entry name" value="Thiolase-like"/>
</dbReference>
<dbReference type="SUPFAM" id="SSF55048">
    <property type="entry name" value="Probable ACP-binding domain of malonyl-CoA ACP transacylase"/>
    <property type="match status" value="1"/>
</dbReference>
<dbReference type="EMBL" id="ML991781">
    <property type="protein sequence ID" value="KAF2237165.1"/>
    <property type="molecule type" value="Genomic_DNA"/>
</dbReference>
<dbReference type="Gene3D" id="3.10.129.110">
    <property type="entry name" value="Polyketide synthase dehydratase"/>
    <property type="match status" value="1"/>
</dbReference>
<dbReference type="PROSITE" id="PS52019">
    <property type="entry name" value="PKS_MFAS_DH"/>
    <property type="match status" value="1"/>
</dbReference>
<dbReference type="GO" id="GO:0004315">
    <property type="term" value="F:3-oxoacyl-[acyl-carrier-protein] synthase activity"/>
    <property type="evidence" value="ECO:0007669"/>
    <property type="project" value="InterPro"/>
</dbReference>
<dbReference type="InterPro" id="IPR001227">
    <property type="entry name" value="Ac_transferase_dom_sf"/>
</dbReference>
<protein>
    <submittedName>
        <fullName evidence="10">Putative polyketide synthase</fullName>
    </submittedName>
</protein>
<feature type="domain" description="Carrier" evidence="7">
    <location>
        <begin position="1654"/>
        <end position="1728"/>
    </location>
</feature>
<keyword evidence="2" id="KW-0596">Phosphopantetheine</keyword>
<reference evidence="10" key="1">
    <citation type="journal article" date="2020" name="Stud. Mycol.">
        <title>101 Dothideomycetes genomes: a test case for predicting lifestyles and emergence of pathogens.</title>
        <authorList>
            <person name="Haridas S."/>
            <person name="Albert R."/>
            <person name="Binder M."/>
            <person name="Bloem J."/>
            <person name="Labutti K."/>
            <person name="Salamov A."/>
            <person name="Andreopoulos B."/>
            <person name="Baker S."/>
            <person name="Barry K."/>
            <person name="Bills G."/>
            <person name="Bluhm B."/>
            <person name="Cannon C."/>
            <person name="Castanera R."/>
            <person name="Culley D."/>
            <person name="Daum C."/>
            <person name="Ezra D."/>
            <person name="Gonzalez J."/>
            <person name="Henrissat B."/>
            <person name="Kuo A."/>
            <person name="Liang C."/>
            <person name="Lipzen A."/>
            <person name="Lutzoni F."/>
            <person name="Magnuson J."/>
            <person name="Mondo S."/>
            <person name="Nolan M."/>
            <person name="Ohm R."/>
            <person name="Pangilinan J."/>
            <person name="Park H.-J."/>
            <person name="Ramirez L."/>
            <person name="Alfaro M."/>
            <person name="Sun H."/>
            <person name="Tritt A."/>
            <person name="Yoshinaga Y."/>
            <person name="Zwiers L.-H."/>
            <person name="Turgeon B."/>
            <person name="Goodwin S."/>
            <person name="Spatafora J."/>
            <person name="Crous P."/>
            <person name="Grigoriev I."/>
        </authorList>
    </citation>
    <scope>NUCLEOTIDE SEQUENCE</scope>
    <source>
        <strain evidence="10">Tuck. ex Michener</strain>
    </source>
</reference>
<dbReference type="InterPro" id="IPR030918">
    <property type="entry name" value="PT_fungal_PKS"/>
</dbReference>
<keyword evidence="3" id="KW-0597">Phosphoprotein</keyword>
<feature type="domain" description="Ketosynthase family 3 (KS3)" evidence="8">
    <location>
        <begin position="374"/>
        <end position="807"/>
    </location>
</feature>
<dbReference type="InterPro" id="IPR042104">
    <property type="entry name" value="PKS_dehydratase_sf"/>
</dbReference>
<dbReference type="InterPro" id="IPR009081">
    <property type="entry name" value="PP-bd_ACP"/>
</dbReference>
<dbReference type="Gene3D" id="3.30.70.3290">
    <property type="match status" value="1"/>
</dbReference>
<name>A0A6A6HGD5_VIRVR</name>
<proteinExistence type="predicted"/>
<feature type="compositionally biased region" description="Acidic residues" evidence="6">
    <location>
        <begin position="1749"/>
        <end position="1762"/>
    </location>
</feature>
<evidence type="ECO:0000256" key="5">
    <source>
        <dbReference type="PROSITE-ProRule" id="PRU01363"/>
    </source>
</evidence>
<dbReference type="SMART" id="SM00823">
    <property type="entry name" value="PKS_PP"/>
    <property type="match status" value="2"/>
</dbReference>
<dbReference type="PANTHER" id="PTHR43775:SF45">
    <property type="entry name" value="CONIDIAL PIGMENT POLYKETIDE SYNTHASE ALB1"/>
    <property type="match status" value="1"/>
</dbReference>
<dbReference type="GO" id="GO:0006633">
    <property type="term" value="P:fatty acid biosynthetic process"/>
    <property type="evidence" value="ECO:0007669"/>
    <property type="project" value="InterPro"/>
</dbReference>
<dbReference type="OrthoDB" id="329835at2759"/>
<evidence type="ECO:0000256" key="6">
    <source>
        <dbReference type="SAM" id="MobiDB-lite"/>
    </source>
</evidence>
<dbReference type="InterPro" id="IPR020841">
    <property type="entry name" value="PKS_Beta-ketoAc_synthase_dom"/>
</dbReference>
<dbReference type="InterPro" id="IPR014043">
    <property type="entry name" value="Acyl_transferase_dom"/>
</dbReference>
<evidence type="ECO:0000259" key="7">
    <source>
        <dbReference type="PROSITE" id="PS50075"/>
    </source>
</evidence>
<dbReference type="GO" id="GO:0004312">
    <property type="term" value="F:fatty acid synthase activity"/>
    <property type="evidence" value="ECO:0007669"/>
    <property type="project" value="TreeGrafter"/>
</dbReference>
<feature type="active site" description="Proton donor; for dehydratase activity" evidence="5">
    <location>
        <position position="1520"/>
    </location>
</feature>
<dbReference type="Pfam" id="PF00698">
    <property type="entry name" value="Acyl_transf_1"/>
    <property type="match status" value="1"/>
</dbReference>
<evidence type="ECO:0000256" key="4">
    <source>
        <dbReference type="ARBA" id="ARBA00022679"/>
    </source>
</evidence>
<dbReference type="Gene3D" id="3.40.47.10">
    <property type="match status" value="1"/>
</dbReference>
<feature type="domain" description="PKS/mFAS DH" evidence="9">
    <location>
        <begin position="1299"/>
        <end position="1609"/>
    </location>
</feature>
<evidence type="ECO:0000259" key="8">
    <source>
        <dbReference type="PROSITE" id="PS52004"/>
    </source>
</evidence>
<dbReference type="Pfam" id="PF00550">
    <property type="entry name" value="PP-binding"/>
    <property type="match status" value="2"/>
</dbReference>
<feature type="region of interest" description="Disordered" evidence="6">
    <location>
        <begin position="1619"/>
        <end position="1644"/>
    </location>
</feature>
<feature type="region of interest" description="C-terminal hotdog fold" evidence="5">
    <location>
        <begin position="1462"/>
        <end position="1609"/>
    </location>
</feature>
<comment type="cofactor">
    <cofactor evidence="1">
        <name>pantetheine 4'-phosphate</name>
        <dbReference type="ChEBI" id="CHEBI:47942"/>
    </cofactor>
</comment>
<keyword evidence="4" id="KW-0808">Transferase</keyword>
<feature type="domain" description="Carrier" evidence="7">
    <location>
        <begin position="1767"/>
        <end position="1840"/>
    </location>
</feature>
<dbReference type="InterPro" id="IPR016035">
    <property type="entry name" value="Acyl_Trfase/lysoPLipase"/>
</dbReference>
<dbReference type="FunFam" id="3.10.129.110:FF:000001">
    <property type="entry name" value="Sterigmatocystin biosynthesis polyketide synthase"/>
    <property type="match status" value="1"/>
</dbReference>
<evidence type="ECO:0000313" key="10">
    <source>
        <dbReference type="EMBL" id="KAF2237165.1"/>
    </source>
</evidence>
<evidence type="ECO:0000256" key="2">
    <source>
        <dbReference type="ARBA" id="ARBA00022450"/>
    </source>
</evidence>